<comment type="subcellular location">
    <subcellularLocation>
        <location evidence="1 8">Nucleus</location>
    </subcellularLocation>
</comment>
<dbReference type="EMBL" id="JAUKUA010000001">
    <property type="protein sequence ID" value="KAK0729995.1"/>
    <property type="molecule type" value="Genomic_DNA"/>
</dbReference>
<name>A0AA40E7N8_9PEZI</name>
<evidence type="ECO:0000256" key="7">
    <source>
        <dbReference type="ARBA" id="ARBA00032014"/>
    </source>
</evidence>
<comment type="function">
    <text evidence="8">Component of the Mediator complex, a coactivator involved in the regulated transcription of nearly all RNA polymerase II-dependent genes. Mediator functions as a bridge to convey information from gene-specific regulatory proteins to the basal RNA polymerase II transcription machinery. Mediator is recruited to promoters by direct interactions with regulatory proteins and serves as a scaffold for the assembly of a functional preinitiation complex with RNA polymerase II and the general transcription factors.</text>
</comment>
<evidence type="ECO:0000256" key="8">
    <source>
        <dbReference type="RuleBase" id="RU364140"/>
    </source>
</evidence>
<dbReference type="Pfam" id="PF10156">
    <property type="entry name" value="Med17"/>
    <property type="match status" value="1"/>
</dbReference>
<proteinExistence type="inferred from homology"/>
<evidence type="ECO:0000256" key="5">
    <source>
        <dbReference type="ARBA" id="ARBA00023163"/>
    </source>
</evidence>
<reference evidence="9" key="1">
    <citation type="submission" date="2023-06" db="EMBL/GenBank/DDBJ databases">
        <title>Genome-scale phylogeny and comparative genomics of the fungal order Sordariales.</title>
        <authorList>
            <consortium name="Lawrence Berkeley National Laboratory"/>
            <person name="Hensen N."/>
            <person name="Bonometti L."/>
            <person name="Westerberg I."/>
            <person name="Brannstrom I.O."/>
            <person name="Guillou S."/>
            <person name="Cros-Aarteil S."/>
            <person name="Calhoun S."/>
            <person name="Haridas S."/>
            <person name="Kuo A."/>
            <person name="Mondo S."/>
            <person name="Pangilinan J."/>
            <person name="Riley R."/>
            <person name="Labutti K."/>
            <person name="Andreopoulos B."/>
            <person name="Lipzen A."/>
            <person name="Chen C."/>
            <person name="Yanf M."/>
            <person name="Daum C."/>
            <person name="Ng V."/>
            <person name="Clum A."/>
            <person name="Steindorff A."/>
            <person name="Ohm R."/>
            <person name="Martin F."/>
            <person name="Silar P."/>
            <person name="Natvig D."/>
            <person name="Lalanne C."/>
            <person name="Gautier V."/>
            <person name="Ament-Velasquez S.L."/>
            <person name="Kruys A."/>
            <person name="Hutchinson M.I."/>
            <person name="Powell A.J."/>
            <person name="Barry K."/>
            <person name="Miller A.N."/>
            <person name="Grigoriev I.V."/>
            <person name="Debuchy R."/>
            <person name="Gladieux P."/>
            <person name="Thoren M.H."/>
            <person name="Johannesson H."/>
        </authorList>
    </citation>
    <scope>NUCLEOTIDE SEQUENCE</scope>
    <source>
        <strain evidence="9">SMH4607-1</strain>
    </source>
</reference>
<accession>A0AA40E7N8</accession>
<keyword evidence="8" id="KW-0010">Activator</keyword>
<comment type="subunit">
    <text evidence="8">Component of the Mediator complex.</text>
</comment>
<sequence>MNPLSLQSGPPPNRGPKSIAEFIQRVNAEPGGFRALNQGELRRQIEAKNKPDGDVDMDDVPEVDNAAKARELITARDELLKNINIAHRTAMSTLDLISLLLSKETPVQAAATLSPELRNLVGIGSLGATTLDAPTALTQSRIPDNKMAAIGMRLLAVNKAADSLESASRRLKTEIGLETTYWNEVREASERGWSVFRHPEEPHTMGVKFGFSSTAPDFKANSIAPMRRAEDGTVRLEHGRLAGVSKHLQVTISQHDKVVGQSPLPCPLQDHVKEARDTVFAQELWHELNREGRTLLAHDVRLRKDAVVYTDNAKRTVSFRLVTLEEADDQRSVEPKPGDAEAERINNILHLLLINAHRHNEFKRSEQGIPSANRGPTPPYNLLLPLITDRKHEEVMSQCIGFLSALCNALRAAGLDASFTLTEPPISGTSTESLAAALLNPTGAEFDLTITPESRLRILAKPSTFGTRFQVCLLPPLRADQKNPLAWSYPPASDASMRTTINDMLYDNTTKLFQYLHSAVPRAITWYYKALLLPGIEAAAQAAAEAAGRDIWNKWIVDTFNTALVDDVGEYGVRFDFPIDPDSGLPQLHVIGDLVEGESGKTHREWTWTSAGGGGESLSNVVEHVLANGPMS</sequence>
<dbReference type="InterPro" id="IPR019313">
    <property type="entry name" value="Mediator_Med17"/>
</dbReference>
<gene>
    <name evidence="8" type="primary">MED17</name>
    <name evidence="9" type="ORF">B0H67DRAFT_477920</name>
</gene>
<evidence type="ECO:0000256" key="3">
    <source>
        <dbReference type="ARBA" id="ARBA00019610"/>
    </source>
</evidence>
<keyword evidence="4 8" id="KW-0805">Transcription regulation</keyword>
<organism evidence="9 10">
    <name type="scientific">Lasiosphaeris hirsuta</name>
    <dbReference type="NCBI Taxonomy" id="260670"/>
    <lineage>
        <taxon>Eukaryota</taxon>
        <taxon>Fungi</taxon>
        <taxon>Dikarya</taxon>
        <taxon>Ascomycota</taxon>
        <taxon>Pezizomycotina</taxon>
        <taxon>Sordariomycetes</taxon>
        <taxon>Sordariomycetidae</taxon>
        <taxon>Sordariales</taxon>
        <taxon>Lasiosphaeriaceae</taxon>
        <taxon>Lasiosphaeris</taxon>
    </lineage>
</organism>
<evidence type="ECO:0000313" key="10">
    <source>
        <dbReference type="Proteomes" id="UP001172102"/>
    </source>
</evidence>
<comment type="similarity">
    <text evidence="2 8">Belongs to the Mediator complex subunit 17 family.</text>
</comment>
<evidence type="ECO:0000256" key="1">
    <source>
        <dbReference type="ARBA" id="ARBA00004123"/>
    </source>
</evidence>
<keyword evidence="6 8" id="KW-0539">Nucleus</keyword>
<evidence type="ECO:0000256" key="6">
    <source>
        <dbReference type="ARBA" id="ARBA00023242"/>
    </source>
</evidence>
<evidence type="ECO:0000313" key="9">
    <source>
        <dbReference type="EMBL" id="KAK0729995.1"/>
    </source>
</evidence>
<evidence type="ECO:0000256" key="2">
    <source>
        <dbReference type="ARBA" id="ARBA00005635"/>
    </source>
</evidence>
<dbReference type="Proteomes" id="UP001172102">
    <property type="component" value="Unassembled WGS sequence"/>
</dbReference>
<dbReference type="PANTHER" id="PTHR13114:SF7">
    <property type="entry name" value="MEDIATOR OF RNA POLYMERASE II TRANSCRIPTION SUBUNIT 17"/>
    <property type="match status" value="1"/>
</dbReference>
<dbReference type="GO" id="GO:0006357">
    <property type="term" value="P:regulation of transcription by RNA polymerase II"/>
    <property type="evidence" value="ECO:0007669"/>
    <property type="project" value="InterPro"/>
</dbReference>
<keyword evidence="10" id="KW-1185">Reference proteome</keyword>
<dbReference type="GO" id="GO:0003712">
    <property type="term" value="F:transcription coregulator activity"/>
    <property type="evidence" value="ECO:0007669"/>
    <property type="project" value="InterPro"/>
</dbReference>
<dbReference type="Gene3D" id="6.10.250.2620">
    <property type="match status" value="1"/>
</dbReference>
<keyword evidence="5 8" id="KW-0804">Transcription</keyword>
<dbReference type="AlphaFoldDB" id="A0AA40E7N8"/>
<dbReference type="GO" id="GO:0070847">
    <property type="term" value="C:core mediator complex"/>
    <property type="evidence" value="ECO:0007669"/>
    <property type="project" value="TreeGrafter"/>
</dbReference>
<dbReference type="PANTHER" id="PTHR13114">
    <property type="entry name" value="MEDIATOR OF RNA POLYMERASE II TRANSCRIPTION SUBUNIT 17"/>
    <property type="match status" value="1"/>
</dbReference>
<comment type="caution">
    <text evidence="9">The sequence shown here is derived from an EMBL/GenBank/DDBJ whole genome shotgun (WGS) entry which is preliminary data.</text>
</comment>
<protein>
    <recommendedName>
        <fullName evidence="3 8">Mediator of RNA polymerase II transcription subunit 17</fullName>
    </recommendedName>
    <alternativeName>
        <fullName evidence="7 8">Mediator complex subunit 17</fullName>
    </alternativeName>
</protein>
<evidence type="ECO:0000256" key="4">
    <source>
        <dbReference type="ARBA" id="ARBA00023015"/>
    </source>
</evidence>
<dbReference type="GO" id="GO:0016592">
    <property type="term" value="C:mediator complex"/>
    <property type="evidence" value="ECO:0007669"/>
    <property type="project" value="InterPro"/>
</dbReference>